<accession>A0A1G9RQJ1</accession>
<dbReference type="PANTHER" id="PTHR30448">
    <property type="entry name" value="RNASE ADAPTER PROTEIN RAPZ"/>
    <property type="match status" value="1"/>
</dbReference>
<dbReference type="GO" id="GO:0005524">
    <property type="term" value="F:ATP binding"/>
    <property type="evidence" value="ECO:0007669"/>
    <property type="project" value="UniProtKB-UniRule"/>
</dbReference>
<gene>
    <name evidence="7" type="ORF">SAMN04488692_12325</name>
</gene>
<dbReference type="NCBIfam" id="NF003828">
    <property type="entry name" value="PRK05416.1"/>
    <property type="match status" value="1"/>
</dbReference>
<dbReference type="SUPFAM" id="SSF52540">
    <property type="entry name" value="P-loop containing nucleoside triphosphate hydrolases"/>
    <property type="match status" value="1"/>
</dbReference>
<dbReference type="InterPro" id="IPR053931">
    <property type="entry name" value="RapZ_C"/>
</dbReference>
<dbReference type="InterPro" id="IPR027417">
    <property type="entry name" value="P-loop_NTPase"/>
</dbReference>
<feature type="binding site" evidence="4">
    <location>
        <begin position="8"/>
        <end position="15"/>
    </location>
    <ligand>
        <name>ATP</name>
        <dbReference type="ChEBI" id="CHEBI:30616"/>
    </ligand>
</feature>
<evidence type="ECO:0000256" key="4">
    <source>
        <dbReference type="HAMAP-Rule" id="MF_00636"/>
    </source>
</evidence>
<proteinExistence type="inferred from homology"/>
<feature type="domain" description="RapZ C-terminal" evidence="6">
    <location>
        <begin position="163"/>
        <end position="282"/>
    </location>
</feature>
<protein>
    <submittedName>
        <fullName evidence="7">UPF0042 nucleotide-binding protein</fullName>
    </submittedName>
</protein>
<evidence type="ECO:0000256" key="2">
    <source>
        <dbReference type="ARBA" id="ARBA00022840"/>
    </source>
</evidence>
<feature type="binding site" evidence="4">
    <location>
        <begin position="57"/>
        <end position="60"/>
    </location>
    <ligand>
        <name>GTP</name>
        <dbReference type="ChEBI" id="CHEBI:37565"/>
    </ligand>
</feature>
<evidence type="ECO:0000256" key="1">
    <source>
        <dbReference type="ARBA" id="ARBA00022741"/>
    </source>
</evidence>
<keyword evidence="8" id="KW-1185">Reference proteome</keyword>
<dbReference type="Pfam" id="PF22740">
    <property type="entry name" value="PapZ_C"/>
    <property type="match status" value="1"/>
</dbReference>
<dbReference type="InterPro" id="IPR005337">
    <property type="entry name" value="RapZ-like"/>
</dbReference>
<dbReference type="InterPro" id="IPR053930">
    <property type="entry name" value="RapZ-like_N"/>
</dbReference>
<keyword evidence="2 4" id="KW-0067">ATP-binding</keyword>
<keyword evidence="3 4" id="KW-0342">GTP-binding</keyword>
<dbReference type="AlphaFoldDB" id="A0A1G9RQJ1"/>
<evidence type="ECO:0000259" key="5">
    <source>
        <dbReference type="Pfam" id="PF03668"/>
    </source>
</evidence>
<evidence type="ECO:0000256" key="3">
    <source>
        <dbReference type="ARBA" id="ARBA00023134"/>
    </source>
</evidence>
<dbReference type="Proteomes" id="UP000199476">
    <property type="component" value="Unassembled WGS sequence"/>
</dbReference>
<feature type="domain" description="RapZ-like N-terminal" evidence="5">
    <location>
        <begin position="1"/>
        <end position="153"/>
    </location>
</feature>
<organism evidence="7 8">
    <name type="scientific">Halarsenatibacter silvermanii</name>
    <dbReference type="NCBI Taxonomy" id="321763"/>
    <lineage>
        <taxon>Bacteria</taxon>
        <taxon>Bacillati</taxon>
        <taxon>Bacillota</taxon>
        <taxon>Clostridia</taxon>
        <taxon>Halanaerobiales</taxon>
        <taxon>Halarsenatibacteraceae</taxon>
        <taxon>Halarsenatibacter</taxon>
    </lineage>
</organism>
<keyword evidence="1 4" id="KW-0547">Nucleotide-binding</keyword>
<evidence type="ECO:0000259" key="6">
    <source>
        <dbReference type="Pfam" id="PF22740"/>
    </source>
</evidence>
<evidence type="ECO:0000313" key="7">
    <source>
        <dbReference type="EMBL" id="SDM25414.1"/>
    </source>
</evidence>
<reference evidence="7 8" key="1">
    <citation type="submission" date="2016-10" db="EMBL/GenBank/DDBJ databases">
        <authorList>
            <person name="de Groot N.N."/>
        </authorList>
    </citation>
    <scope>NUCLEOTIDE SEQUENCE [LARGE SCALE GENOMIC DNA]</scope>
    <source>
        <strain evidence="7 8">SLAS-1</strain>
    </source>
</reference>
<dbReference type="HAMAP" id="MF_00636">
    <property type="entry name" value="RapZ_like"/>
    <property type="match status" value="1"/>
</dbReference>
<sequence length="283" mass="32817">MKLIIITGMSGAGKSLALDFFEDKGYYCVDNLPPALIEPFADLCLQSNYNRLAVVSDIRGREFFDVLSSSLNSLDERELYYEIFFLNASNETLVSRFKETRRKHPLDEEGRLLEAIKKERSLLEELKGRASKVLDTSRFSVQEFNQELNRLYSSARDDSLDLSISLTSFGFKHGAPMDADLVFDVRFLPNPYYVDSLREKTGREREVQKYIFKWPKAEKFYDRLFSFLKFLLPEYRREGKSHLMIAIGCTGGHHRSVASVLRLENYLTSQGYRVSVQHRDIDK</sequence>
<dbReference type="EMBL" id="FNGO01000023">
    <property type="protein sequence ID" value="SDM25414.1"/>
    <property type="molecule type" value="Genomic_DNA"/>
</dbReference>
<dbReference type="Pfam" id="PF03668">
    <property type="entry name" value="RapZ-like_N"/>
    <property type="match status" value="1"/>
</dbReference>
<dbReference type="PANTHER" id="PTHR30448:SF0">
    <property type="entry name" value="RNASE ADAPTER PROTEIN RAPZ"/>
    <property type="match status" value="1"/>
</dbReference>
<dbReference type="PIRSF" id="PIRSF005052">
    <property type="entry name" value="P-loopkin"/>
    <property type="match status" value="1"/>
</dbReference>
<dbReference type="GO" id="GO:0005525">
    <property type="term" value="F:GTP binding"/>
    <property type="evidence" value="ECO:0007669"/>
    <property type="project" value="UniProtKB-UniRule"/>
</dbReference>
<dbReference type="RefSeq" id="WP_089761536.1">
    <property type="nucleotide sequence ID" value="NZ_FNGO01000023.1"/>
</dbReference>
<dbReference type="STRING" id="321763.SAMN04488692_12325"/>
<name>A0A1G9RQJ1_9FIRM</name>
<evidence type="ECO:0000313" key="8">
    <source>
        <dbReference type="Proteomes" id="UP000199476"/>
    </source>
</evidence>
<dbReference type="OrthoDB" id="9784461at2"/>